<dbReference type="InterPro" id="IPR019683">
    <property type="entry name" value="SirA"/>
</dbReference>
<reference evidence="1 2" key="1">
    <citation type="submission" date="2018-06" db="EMBL/GenBank/DDBJ databases">
        <title>Genomic Encyclopedia of Type Strains, Phase IV (KMG-IV): sequencing the most valuable type-strain genomes for metagenomic binning, comparative biology and taxonomic classification.</title>
        <authorList>
            <person name="Goeker M."/>
        </authorList>
    </citation>
    <scope>NUCLEOTIDE SEQUENCE [LARGE SCALE GENOMIC DNA]</scope>
    <source>
        <strain evidence="1 2">DSM 15140</strain>
    </source>
</reference>
<organism evidence="1 2">
    <name type="scientific">Paraliobacillus ryukyuensis</name>
    <dbReference type="NCBI Taxonomy" id="200904"/>
    <lineage>
        <taxon>Bacteria</taxon>
        <taxon>Bacillati</taxon>
        <taxon>Bacillota</taxon>
        <taxon>Bacilli</taxon>
        <taxon>Bacillales</taxon>
        <taxon>Bacillaceae</taxon>
        <taxon>Paraliobacillus</taxon>
    </lineage>
</organism>
<proteinExistence type="predicted"/>
<evidence type="ECO:0000313" key="2">
    <source>
        <dbReference type="Proteomes" id="UP000252254"/>
    </source>
</evidence>
<dbReference type="Gene3D" id="3.30.310.250">
    <property type="entry name" value="Sporulation inhibitor of replication protein SirA"/>
    <property type="match status" value="1"/>
</dbReference>
<gene>
    <name evidence="1" type="ORF">DES48_101446</name>
</gene>
<name>A0A366EH94_9BACI</name>
<accession>A0A366EH94</accession>
<dbReference type="AlphaFoldDB" id="A0A366EH94"/>
<dbReference type="STRING" id="200904.GCA_900168775_01665"/>
<dbReference type="OrthoDB" id="2736584at2"/>
<dbReference type="InterPro" id="IPR038449">
    <property type="entry name" value="SirA_sf"/>
</dbReference>
<protein>
    <submittedName>
        <fullName evidence="1">Uncharacterized protein DUF2522</fullName>
    </submittedName>
</protein>
<sequence>METYYMFFLEDEVQNNYFYKSGLLCQFIRSYLSNPDREDLRDQFFYITRVINQKDLMTCFKNDFPTYNFNLIEPYSITMRPRWVEVEFDSLQSAYSLFFQWIKQIRKCCFIVEKNGDNFGWLSPLRKESLLS</sequence>
<dbReference type="Pfam" id="PF10747">
    <property type="entry name" value="SirA"/>
    <property type="match status" value="1"/>
</dbReference>
<keyword evidence="2" id="KW-1185">Reference proteome</keyword>
<dbReference type="EMBL" id="QNRI01000001">
    <property type="protein sequence ID" value="RBP01703.1"/>
    <property type="molecule type" value="Genomic_DNA"/>
</dbReference>
<evidence type="ECO:0000313" key="1">
    <source>
        <dbReference type="EMBL" id="RBP01703.1"/>
    </source>
</evidence>
<comment type="caution">
    <text evidence="1">The sequence shown here is derived from an EMBL/GenBank/DDBJ whole genome shotgun (WGS) entry which is preliminary data.</text>
</comment>
<dbReference type="Proteomes" id="UP000252254">
    <property type="component" value="Unassembled WGS sequence"/>
</dbReference>
<dbReference type="RefSeq" id="WP_113866497.1">
    <property type="nucleotide sequence ID" value="NZ_BAABQN010000001.1"/>
</dbReference>